<dbReference type="PANTHER" id="PTHR10491:SF4">
    <property type="entry name" value="METHIONINE ADENOSYLTRANSFERASE 2 SUBUNIT BETA"/>
    <property type="match status" value="1"/>
</dbReference>
<dbReference type="InterPro" id="IPR001509">
    <property type="entry name" value="Epimerase_deHydtase"/>
</dbReference>
<dbReference type="Pfam" id="PF01370">
    <property type="entry name" value="Epimerase"/>
    <property type="match status" value="1"/>
</dbReference>
<dbReference type="PANTHER" id="PTHR10491">
    <property type="entry name" value="DTDP-4-DEHYDRORHAMNOSE REDUCTASE"/>
    <property type="match status" value="1"/>
</dbReference>
<dbReference type="Gene3D" id="3.40.50.720">
    <property type="entry name" value="NAD(P)-binding Rossmann-like Domain"/>
    <property type="match status" value="2"/>
</dbReference>
<proteinExistence type="predicted"/>
<organism evidence="2 3">
    <name type="scientific">Panagrellus redivivus</name>
    <name type="common">Microworm</name>
    <dbReference type="NCBI Taxonomy" id="6233"/>
    <lineage>
        <taxon>Eukaryota</taxon>
        <taxon>Metazoa</taxon>
        <taxon>Ecdysozoa</taxon>
        <taxon>Nematoda</taxon>
        <taxon>Chromadorea</taxon>
        <taxon>Rhabditida</taxon>
        <taxon>Tylenchina</taxon>
        <taxon>Panagrolaimomorpha</taxon>
        <taxon>Panagrolaimoidea</taxon>
        <taxon>Panagrolaimidae</taxon>
        <taxon>Panagrellus</taxon>
    </lineage>
</organism>
<dbReference type="WBParaSite" id="Pan_g7893.t1">
    <property type="protein sequence ID" value="Pan_g7893.t1"/>
    <property type="gene ID" value="Pan_g7893"/>
</dbReference>
<dbReference type="GO" id="GO:0048270">
    <property type="term" value="F:methionine adenosyltransferase regulator activity"/>
    <property type="evidence" value="ECO:0007669"/>
    <property type="project" value="TreeGrafter"/>
</dbReference>
<reference evidence="2" key="1">
    <citation type="journal article" date="2013" name="Genetics">
        <title>The draft genome and transcriptome of Panagrellus redivivus are shaped by the harsh demands of a free-living lifestyle.</title>
        <authorList>
            <person name="Srinivasan J."/>
            <person name="Dillman A.R."/>
            <person name="Macchietto M.G."/>
            <person name="Heikkinen L."/>
            <person name="Lakso M."/>
            <person name="Fracchia K.M."/>
            <person name="Antoshechkin I."/>
            <person name="Mortazavi A."/>
            <person name="Wong G."/>
            <person name="Sternberg P.W."/>
        </authorList>
    </citation>
    <scope>NUCLEOTIDE SEQUENCE [LARGE SCALE GENOMIC DNA]</scope>
    <source>
        <strain evidence="2">MT8872</strain>
    </source>
</reference>
<keyword evidence="2" id="KW-1185">Reference proteome</keyword>
<name>A0A7E4W9I4_PANRE</name>
<evidence type="ECO:0000259" key="1">
    <source>
        <dbReference type="Pfam" id="PF01370"/>
    </source>
</evidence>
<evidence type="ECO:0000313" key="3">
    <source>
        <dbReference type="WBParaSite" id="Pan_g7893.t1"/>
    </source>
</evidence>
<sequence>MSSTLVIGEASPLTTALAEKLNAAVLLDVLPTSNAAWLTVPRERVFFGSASNEQLVTRVLDTQKIETVVYVPYESTEKKESVVESARRHLITLTHFLDGWRKAENAADKTLVFLSALDVYGPVEGGILPPAEATLKPNTPIGAGLAGAEAMLHSYAVSYRLNIKILRLNSAQPPSTLENVTTAITLLPAHKTGPAEIFNLPTGTSNDLTNEYTSKLTNLAGWTSSNGGDSTWLQTRTSKPFTPLARFLIYGAKGWIGEQFVALLQSRGLEAVAATTRPGTDRDEVIAAEIASVAPSHIVSMLGRTHGPGIGNIDYLEGGPDKLTENVRDNLYAPWSLANLAEKFGLHFTYLGTGCLFEYDEEHQRDGKAAYNEDSLPNFKGNKYSAIKGFTDLTLRSFKHTLNARIRLPINDEDSPRNLLRKLIGFSKVQDIPNSVTYLPNLLPILVDLALEKTSGALNLVNPGAITFPEILKIYETETGKKLTYEAVEVGPDSPAVKTRAHCTLDTTRLEALAPSVLPIKEALKQAVHRLAV</sequence>
<protein>
    <submittedName>
        <fullName evidence="3">Epimerase domain-containing protein</fullName>
    </submittedName>
</protein>
<dbReference type="AlphaFoldDB" id="A0A7E4W9I4"/>
<dbReference type="Proteomes" id="UP000492821">
    <property type="component" value="Unassembled WGS sequence"/>
</dbReference>
<dbReference type="InterPro" id="IPR036291">
    <property type="entry name" value="NAD(P)-bd_dom_sf"/>
</dbReference>
<dbReference type="SUPFAM" id="SSF51735">
    <property type="entry name" value="NAD(P)-binding Rossmann-fold domains"/>
    <property type="match status" value="2"/>
</dbReference>
<dbReference type="GO" id="GO:0006556">
    <property type="term" value="P:S-adenosylmethionine biosynthetic process"/>
    <property type="evidence" value="ECO:0007669"/>
    <property type="project" value="TreeGrafter"/>
</dbReference>
<feature type="domain" description="NAD-dependent epimerase/dehydratase" evidence="1">
    <location>
        <begin position="13"/>
        <end position="171"/>
    </location>
</feature>
<evidence type="ECO:0000313" key="2">
    <source>
        <dbReference type="Proteomes" id="UP000492821"/>
    </source>
</evidence>
<accession>A0A7E4W9I4</accession>
<dbReference type="InterPro" id="IPR005913">
    <property type="entry name" value="dTDP_dehydrorham_reduct"/>
</dbReference>
<dbReference type="GO" id="GO:0048269">
    <property type="term" value="C:methionine adenosyltransferase complex"/>
    <property type="evidence" value="ECO:0007669"/>
    <property type="project" value="TreeGrafter"/>
</dbReference>
<reference evidence="3" key="2">
    <citation type="submission" date="2020-10" db="UniProtKB">
        <authorList>
            <consortium name="WormBaseParasite"/>
        </authorList>
    </citation>
    <scope>IDENTIFICATION</scope>
</reference>